<dbReference type="SMART" id="SM00448">
    <property type="entry name" value="REC"/>
    <property type="match status" value="1"/>
</dbReference>
<keyword evidence="13 15" id="KW-0472">Membrane</keyword>
<evidence type="ECO:0000256" key="9">
    <source>
        <dbReference type="ARBA" id="ARBA00022777"/>
    </source>
</evidence>
<evidence type="ECO:0000256" key="5">
    <source>
        <dbReference type="ARBA" id="ARBA00022519"/>
    </source>
</evidence>
<feature type="chain" id="PRO_5030027618" description="histidine kinase" evidence="16">
    <location>
        <begin position="24"/>
        <end position="797"/>
    </location>
</feature>
<dbReference type="PRINTS" id="PR00344">
    <property type="entry name" value="BCTRLSENSOR"/>
</dbReference>
<dbReference type="Gene3D" id="3.40.190.10">
    <property type="entry name" value="Periplasmic binding protein-like II"/>
    <property type="match status" value="2"/>
</dbReference>
<dbReference type="SUPFAM" id="SSF52172">
    <property type="entry name" value="CheY-like"/>
    <property type="match status" value="1"/>
</dbReference>
<evidence type="ECO:0000256" key="15">
    <source>
        <dbReference type="SAM" id="Phobius"/>
    </source>
</evidence>
<dbReference type="InterPro" id="IPR003594">
    <property type="entry name" value="HATPase_dom"/>
</dbReference>
<dbReference type="CDD" id="cd17546">
    <property type="entry name" value="REC_hyHK_CKI1_RcsC-like"/>
    <property type="match status" value="1"/>
</dbReference>
<keyword evidence="10" id="KW-0067">ATP-binding</keyword>
<dbReference type="Pfam" id="PF02518">
    <property type="entry name" value="HATPase_c"/>
    <property type="match status" value="1"/>
</dbReference>
<protein>
    <recommendedName>
        <fullName evidence="3">histidine kinase</fullName>
        <ecNumber evidence="3">2.7.13.3</ecNumber>
    </recommendedName>
</protein>
<dbReference type="Gene3D" id="3.40.50.2300">
    <property type="match status" value="1"/>
</dbReference>
<dbReference type="EMBL" id="LT629802">
    <property type="protein sequence ID" value="SDV01957.1"/>
    <property type="molecule type" value="Genomic_DNA"/>
</dbReference>
<dbReference type="PROSITE" id="PS50110">
    <property type="entry name" value="RESPONSE_REGULATORY"/>
    <property type="match status" value="1"/>
</dbReference>
<dbReference type="AlphaFoldDB" id="A0A1H2N8Z9"/>
<dbReference type="SMART" id="SM00387">
    <property type="entry name" value="HATPase_c"/>
    <property type="match status" value="1"/>
</dbReference>
<evidence type="ECO:0000256" key="16">
    <source>
        <dbReference type="SAM" id="SignalP"/>
    </source>
</evidence>
<dbReference type="InterPro" id="IPR036641">
    <property type="entry name" value="HPT_dom_sf"/>
</dbReference>
<evidence type="ECO:0000256" key="7">
    <source>
        <dbReference type="ARBA" id="ARBA00022679"/>
    </source>
</evidence>
<feature type="domain" description="Histidine kinase" evidence="17">
    <location>
        <begin position="317"/>
        <end position="536"/>
    </location>
</feature>
<dbReference type="Pfam" id="PF00072">
    <property type="entry name" value="Response_reg"/>
    <property type="match status" value="1"/>
</dbReference>
<evidence type="ECO:0000256" key="8">
    <source>
        <dbReference type="ARBA" id="ARBA00022692"/>
    </source>
</evidence>
<dbReference type="Pfam" id="PF00512">
    <property type="entry name" value="HisKA"/>
    <property type="match status" value="1"/>
</dbReference>
<dbReference type="InterPro" id="IPR008207">
    <property type="entry name" value="Sig_transdc_His_kin_Hpt_dom"/>
</dbReference>
<dbReference type="Pfam" id="PF01627">
    <property type="entry name" value="Hpt"/>
    <property type="match status" value="1"/>
</dbReference>
<evidence type="ECO:0000256" key="14">
    <source>
        <dbReference type="PROSITE-ProRule" id="PRU00169"/>
    </source>
</evidence>
<dbReference type="PANTHER" id="PTHR43047:SF64">
    <property type="entry name" value="HISTIDINE KINASE CONTAINING CHEY-HOMOLOGOUS RECEIVER DOMAIN AND PAS DOMAIN-RELATED"/>
    <property type="match status" value="1"/>
</dbReference>
<dbReference type="InterPro" id="IPR005467">
    <property type="entry name" value="His_kinase_dom"/>
</dbReference>
<dbReference type="Pfam" id="PF00497">
    <property type="entry name" value="SBP_bac_3"/>
    <property type="match status" value="1"/>
</dbReference>
<dbReference type="GO" id="GO:0000155">
    <property type="term" value="F:phosphorelay sensor kinase activity"/>
    <property type="evidence" value="ECO:0007669"/>
    <property type="project" value="InterPro"/>
</dbReference>
<dbReference type="InterPro" id="IPR011006">
    <property type="entry name" value="CheY-like_superfamily"/>
</dbReference>
<dbReference type="CDD" id="cd16922">
    <property type="entry name" value="HATPase_EvgS-ArcB-TorS-like"/>
    <property type="match status" value="1"/>
</dbReference>
<dbReference type="Gene3D" id="1.20.120.160">
    <property type="entry name" value="HPT domain"/>
    <property type="match status" value="1"/>
</dbReference>
<keyword evidence="20" id="KW-1185">Reference proteome</keyword>
<keyword evidence="10" id="KW-0547">Nucleotide-binding</keyword>
<dbReference type="Gene3D" id="1.10.287.130">
    <property type="match status" value="1"/>
</dbReference>
<dbReference type="SUPFAM" id="SSF47226">
    <property type="entry name" value="Histidine-containing phosphotransfer domain, HPT domain"/>
    <property type="match status" value="1"/>
</dbReference>
<dbReference type="InterPro" id="IPR001638">
    <property type="entry name" value="Solute-binding_3/MltF_N"/>
</dbReference>
<feature type="domain" description="Response regulatory" evidence="18">
    <location>
        <begin position="559"/>
        <end position="678"/>
    </location>
</feature>
<evidence type="ECO:0000256" key="13">
    <source>
        <dbReference type="ARBA" id="ARBA00023136"/>
    </source>
</evidence>
<evidence type="ECO:0000256" key="10">
    <source>
        <dbReference type="ARBA" id="ARBA00022840"/>
    </source>
</evidence>
<feature type="transmembrane region" description="Helical" evidence="15">
    <location>
        <begin position="276"/>
        <end position="296"/>
    </location>
</feature>
<evidence type="ECO:0000256" key="12">
    <source>
        <dbReference type="ARBA" id="ARBA00023012"/>
    </source>
</evidence>
<dbReference type="InterPro" id="IPR001789">
    <property type="entry name" value="Sig_transdc_resp-reg_receiver"/>
</dbReference>
<evidence type="ECO:0000256" key="3">
    <source>
        <dbReference type="ARBA" id="ARBA00012438"/>
    </source>
</evidence>
<keyword evidence="16" id="KW-0732">Signal</keyword>
<evidence type="ECO:0000313" key="20">
    <source>
        <dbReference type="Proteomes" id="UP000198600"/>
    </source>
</evidence>
<reference evidence="20" key="1">
    <citation type="submission" date="2016-10" db="EMBL/GenBank/DDBJ databases">
        <authorList>
            <person name="Varghese N."/>
            <person name="Submissions S."/>
        </authorList>
    </citation>
    <scope>NUCLEOTIDE SEQUENCE [LARGE SCALE GENOMIC DNA]</scope>
    <source>
        <strain evidence="20">LMG 2223</strain>
    </source>
</reference>
<accession>A0A1H2N8Z9</accession>
<organism evidence="19 20">
    <name type="scientific">Pseudomonas mucidolens</name>
    <dbReference type="NCBI Taxonomy" id="46679"/>
    <lineage>
        <taxon>Bacteria</taxon>
        <taxon>Pseudomonadati</taxon>
        <taxon>Pseudomonadota</taxon>
        <taxon>Gammaproteobacteria</taxon>
        <taxon>Pseudomonadales</taxon>
        <taxon>Pseudomonadaceae</taxon>
        <taxon>Pseudomonas</taxon>
    </lineage>
</organism>
<keyword evidence="5" id="KW-0997">Cell inner membrane</keyword>
<dbReference type="SUPFAM" id="SSF55874">
    <property type="entry name" value="ATPase domain of HSP90 chaperone/DNA topoisomerase II/histidine kinase"/>
    <property type="match status" value="1"/>
</dbReference>
<proteinExistence type="predicted"/>
<dbReference type="STRING" id="46679.SAMN05216202_3247"/>
<keyword evidence="7" id="KW-0808">Transferase</keyword>
<evidence type="ECO:0000313" key="19">
    <source>
        <dbReference type="EMBL" id="SDV01957.1"/>
    </source>
</evidence>
<comment type="catalytic activity">
    <reaction evidence="1">
        <text>ATP + protein L-histidine = ADP + protein N-phospho-L-histidine.</text>
        <dbReference type="EC" id="2.7.13.3"/>
    </reaction>
</comment>
<dbReference type="PROSITE" id="PS50109">
    <property type="entry name" value="HIS_KIN"/>
    <property type="match status" value="1"/>
</dbReference>
<dbReference type="SMART" id="SM00388">
    <property type="entry name" value="HisKA"/>
    <property type="match status" value="1"/>
</dbReference>
<dbReference type="SUPFAM" id="SSF53850">
    <property type="entry name" value="Periplasmic binding protein-like II"/>
    <property type="match status" value="1"/>
</dbReference>
<keyword evidence="8 15" id="KW-0812">Transmembrane</keyword>
<name>A0A1H2N8Z9_9PSED</name>
<evidence type="ECO:0000256" key="6">
    <source>
        <dbReference type="ARBA" id="ARBA00022553"/>
    </source>
</evidence>
<keyword evidence="9 19" id="KW-0418">Kinase</keyword>
<keyword evidence="6 14" id="KW-0597">Phosphoprotein</keyword>
<evidence type="ECO:0000259" key="18">
    <source>
        <dbReference type="PROSITE" id="PS50110"/>
    </source>
</evidence>
<dbReference type="GO" id="GO:0005886">
    <property type="term" value="C:plasma membrane"/>
    <property type="evidence" value="ECO:0007669"/>
    <property type="project" value="UniProtKB-SubCell"/>
</dbReference>
<dbReference type="InterPro" id="IPR036097">
    <property type="entry name" value="HisK_dim/P_sf"/>
</dbReference>
<gene>
    <name evidence="19" type="ORF">SAMN05216202_3247</name>
</gene>
<dbReference type="InterPro" id="IPR003661">
    <property type="entry name" value="HisK_dim/P_dom"/>
</dbReference>
<comment type="subcellular location">
    <subcellularLocation>
        <location evidence="2">Cell inner membrane</location>
        <topology evidence="2">Multi-pass membrane protein</topology>
    </subcellularLocation>
</comment>
<dbReference type="Gene3D" id="3.30.565.10">
    <property type="entry name" value="Histidine kinase-like ATPase, C-terminal domain"/>
    <property type="match status" value="1"/>
</dbReference>
<dbReference type="CDD" id="cd01007">
    <property type="entry name" value="PBP2_BvgS_HisK_like"/>
    <property type="match status" value="1"/>
</dbReference>
<feature type="signal peptide" evidence="16">
    <location>
        <begin position="1"/>
        <end position="23"/>
    </location>
</feature>
<evidence type="ECO:0000256" key="11">
    <source>
        <dbReference type="ARBA" id="ARBA00022989"/>
    </source>
</evidence>
<dbReference type="SUPFAM" id="SSF47384">
    <property type="entry name" value="Homodimeric domain of signal transducing histidine kinase"/>
    <property type="match status" value="1"/>
</dbReference>
<dbReference type="CDD" id="cd00082">
    <property type="entry name" value="HisKA"/>
    <property type="match status" value="1"/>
</dbReference>
<dbReference type="InterPro" id="IPR036890">
    <property type="entry name" value="HATPase_C_sf"/>
</dbReference>
<feature type="modified residue" description="4-aspartylphosphate" evidence="14">
    <location>
        <position position="608"/>
    </location>
</feature>
<keyword evidence="11 15" id="KW-1133">Transmembrane helix</keyword>
<evidence type="ECO:0000256" key="4">
    <source>
        <dbReference type="ARBA" id="ARBA00022475"/>
    </source>
</evidence>
<dbReference type="InterPro" id="IPR004358">
    <property type="entry name" value="Sig_transdc_His_kin-like_C"/>
</dbReference>
<dbReference type="PANTHER" id="PTHR43047">
    <property type="entry name" value="TWO-COMPONENT HISTIDINE PROTEIN KINASE"/>
    <property type="match status" value="1"/>
</dbReference>
<sequence length="797" mass="87524">MKQCLHWILLLLSLVGGAPLVQATSVELSPEERQWIALHPVLRVGVVEDLIPFEYMKGGMLHGRSMHYLQFLTAATGLQFMYVVGKRIDVREQMLLDGQVDMLSSHMRLRSEPVNPDIKKLIYHTTSPIIVTRIDNPDIFDLEQLQGKTVVIPDVERYAKMFSTREIQANLLRNTSAVDMLTMVQDGRADAVVATETFLMPYLYRRFQGVLEASGVVGSQMLDVGIAVRADQTILISILEKVLKSITAEERKVIYEQWYHDLDVDAPSLSSISGHYLHALILSALALAGLCALAYLGHRQRHRAVRSEQEKTMFLAVMSHEIRSPMNAVLAAMELLWHTRLNEQQRHFAHLANSGVNALVRLLDDGLHLSDPDARPLRLTIEPTDVTALVEGVVGLHRLRAREKRLSLTPNIQAQLPLLLLDSSRLTQIFHNLLSNAIKFTDTGGVDINVRLSASQVDVQQLQIEVRDTGIGVAEAVSATLFRPYAQASYTNNQAGGTGLGLVICQQLVSLMDGVLMFSSEQGVGTTVTISLPATTAPEPLALPETEAAPAQMADSSLQILIVEDTLANQEVLRAQISGFGCRPAVAGDAAQASALFGESAYDLILMDCDLPDQDGYSLVRELRVFELQLGRTRCPIIAISALTGDQHLQRCLDAGMDAVLSKPIRLGQLGEVIERWCGVKLAAPSASLMAPTLDQAAINREMASDLGSLIKALALCDRPSALHVAHRLHGAALIMEWSALGLAAEHMERLLRGGEGWDDPVYGQSLQVLVQHWQALSGDTLLYVLPVVRAHRMEPL</sequence>
<dbReference type="SMART" id="SM00062">
    <property type="entry name" value="PBPb"/>
    <property type="match status" value="1"/>
</dbReference>
<dbReference type="EC" id="2.7.13.3" evidence="3"/>
<evidence type="ECO:0000256" key="1">
    <source>
        <dbReference type="ARBA" id="ARBA00000085"/>
    </source>
</evidence>
<dbReference type="Proteomes" id="UP000198600">
    <property type="component" value="Chromosome I"/>
</dbReference>
<keyword evidence="12" id="KW-0902">Two-component regulatory system</keyword>
<evidence type="ECO:0000256" key="2">
    <source>
        <dbReference type="ARBA" id="ARBA00004429"/>
    </source>
</evidence>
<evidence type="ECO:0000259" key="17">
    <source>
        <dbReference type="PROSITE" id="PS50109"/>
    </source>
</evidence>
<dbReference type="FunFam" id="3.30.565.10:FF:000010">
    <property type="entry name" value="Sensor histidine kinase RcsC"/>
    <property type="match status" value="1"/>
</dbReference>
<keyword evidence="4" id="KW-1003">Cell membrane</keyword>